<feature type="signal peptide" evidence="5">
    <location>
        <begin position="1"/>
        <end position="30"/>
    </location>
</feature>
<dbReference type="PANTHER" id="PTHR11069:SF23">
    <property type="entry name" value="LYSOSOMAL ACID GLUCOSYLCERAMIDASE"/>
    <property type="match status" value="1"/>
</dbReference>
<keyword evidence="8" id="KW-1185">Reference proteome</keyword>
<dbReference type="InterPro" id="IPR033453">
    <property type="entry name" value="Glyco_hydro_30_TIM-barrel"/>
</dbReference>
<keyword evidence="3 4" id="KW-0378">Hydrolase</keyword>
<keyword evidence="4" id="KW-0326">Glycosidase</keyword>
<evidence type="ECO:0000256" key="1">
    <source>
        <dbReference type="ARBA" id="ARBA00005382"/>
    </source>
</evidence>
<dbReference type="SMART" id="SM00458">
    <property type="entry name" value="RICIN"/>
    <property type="match status" value="1"/>
</dbReference>
<dbReference type="InterPro" id="IPR017853">
    <property type="entry name" value="GH"/>
</dbReference>
<dbReference type="PROSITE" id="PS50231">
    <property type="entry name" value="RICIN_B_LECTIN"/>
    <property type="match status" value="1"/>
</dbReference>
<dbReference type="InterPro" id="IPR033452">
    <property type="entry name" value="GH30_C"/>
</dbReference>
<dbReference type="SUPFAM" id="SSF51445">
    <property type="entry name" value="(Trans)glycosidases"/>
    <property type="match status" value="1"/>
</dbReference>
<dbReference type="InterPro" id="IPR035992">
    <property type="entry name" value="Ricin_B-like_lectins"/>
</dbReference>
<gene>
    <name evidence="7" type="ORF">ACEZDE_17320</name>
</gene>
<dbReference type="EMBL" id="JBHFAB010000012">
    <property type="protein sequence ID" value="MFC1418386.1"/>
    <property type="molecule type" value="Genomic_DNA"/>
</dbReference>
<comment type="caution">
    <text evidence="7">The sequence shown here is derived from an EMBL/GenBank/DDBJ whole genome shotgun (WGS) entry which is preliminary data.</text>
</comment>
<dbReference type="Pfam" id="PF17189">
    <property type="entry name" value="Glyco_hydro_30C"/>
    <property type="match status" value="1"/>
</dbReference>
<dbReference type="Gene3D" id="3.20.20.80">
    <property type="entry name" value="Glycosidases"/>
    <property type="match status" value="1"/>
</dbReference>
<proteinExistence type="inferred from homology"/>
<evidence type="ECO:0000256" key="5">
    <source>
        <dbReference type="SAM" id="SignalP"/>
    </source>
</evidence>
<dbReference type="InterPro" id="IPR001139">
    <property type="entry name" value="Glyco_hydro_30"/>
</dbReference>
<keyword evidence="2 5" id="KW-0732">Signal</keyword>
<dbReference type="SUPFAM" id="SSF51011">
    <property type="entry name" value="Glycosyl hydrolase domain"/>
    <property type="match status" value="1"/>
</dbReference>
<dbReference type="RefSeq" id="WP_380537183.1">
    <property type="nucleotide sequence ID" value="NZ_JBHFAB010000012.1"/>
</dbReference>
<evidence type="ECO:0000313" key="8">
    <source>
        <dbReference type="Proteomes" id="UP001592531"/>
    </source>
</evidence>
<evidence type="ECO:0000313" key="7">
    <source>
        <dbReference type="EMBL" id="MFC1418386.1"/>
    </source>
</evidence>
<dbReference type="InterPro" id="IPR000772">
    <property type="entry name" value="Ricin_B_lectin"/>
</dbReference>
<dbReference type="PRINTS" id="PR00843">
    <property type="entry name" value="GLHYDRLASE30"/>
</dbReference>
<dbReference type="Pfam" id="PF14200">
    <property type="entry name" value="RicinB_lectin_2"/>
    <property type="match status" value="2"/>
</dbReference>
<dbReference type="SUPFAM" id="SSF50370">
    <property type="entry name" value="Ricin B-like lectins"/>
    <property type="match status" value="1"/>
</dbReference>
<protein>
    <submittedName>
        <fullName evidence="7">RICIN domain-containing protein</fullName>
    </submittedName>
</protein>
<evidence type="ECO:0000256" key="4">
    <source>
        <dbReference type="RuleBase" id="RU361188"/>
    </source>
</evidence>
<dbReference type="Pfam" id="PF02055">
    <property type="entry name" value="Glyco_hydro_30"/>
    <property type="match status" value="1"/>
</dbReference>
<evidence type="ECO:0000259" key="6">
    <source>
        <dbReference type="SMART" id="SM00458"/>
    </source>
</evidence>
<reference evidence="7 8" key="1">
    <citation type="submission" date="2024-09" db="EMBL/GenBank/DDBJ databases">
        <authorList>
            <person name="Lee S.D."/>
        </authorList>
    </citation>
    <scope>NUCLEOTIDE SEQUENCE [LARGE SCALE GENOMIC DNA]</scope>
    <source>
        <strain evidence="7 8">N8-3</strain>
    </source>
</reference>
<accession>A0ABV6VXU6</accession>
<evidence type="ECO:0000256" key="2">
    <source>
        <dbReference type="ARBA" id="ARBA00022729"/>
    </source>
</evidence>
<name>A0ABV6VXU6_9ACTN</name>
<dbReference type="Gene3D" id="2.60.40.1180">
    <property type="entry name" value="Golgi alpha-mannosidase II"/>
    <property type="match status" value="1"/>
</dbReference>
<dbReference type="Proteomes" id="UP001592531">
    <property type="component" value="Unassembled WGS sequence"/>
</dbReference>
<organism evidence="7 8">
    <name type="scientific">Streptacidiphilus cavernicola</name>
    <dbReference type="NCBI Taxonomy" id="3342716"/>
    <lineage>
        <taxon>Bacteria</taxon>
        <taxon>Bacillati</taxon>
        <taxon>Actinomycetota</taxon>
        <taxon>Actinomycetes</taxon>
        <taxon>Kitasatosporales</taxon>
        <taxon>Streptomycetaceae</taxon>
        <taxon>Streptacidiphilus</taxon>
    </lineage>
</organism>
<feature type="domain" description="Ricin B lectin" evidence="6">
    <location>
        <begin position="495"/>
        <end position="638"/>
    </location>
</feature>
<sequence length="641" mass="66749">MSRIRFISASLAAAAMVSGSVIGLGTTAHAATGSAVSVWETTADQSKLLAPQTGAVFADGGGTGSQTITVNASTGYQSMTGFGASLTDSSAWLIANSPQRNTIMSKLFDPSQGIGLDFLRQPIGASDFARSLYSYDDMPAGQTDPTLANFSTAHDNAYILPLLQQALQLNPATTVMATPWSAPGWMKTSGSMIGGTLNSADYQVYANYLVKFLQAYKAAGVPVSLLTPQNEPEYSPSNYPGATFSAADETNLIANYLGPAIKAANLGTGILGYDHNWNDTSFPSTILGNSTAAQYTVGTAWHCYGGDPSGQTTVHNAFPTKDTYFTECSGSQSANTANTFSDSLDWQTENLIIGATRNWAKSVVTWNMALDPSGGPSMNCTTCTGVVTVNNGNGTAAYNAEYYVLGQASKFVKPGAVRIDSNTFGSGNLEDVAFRNPDGSIALIALNADASAAHTFNVSQNGQSFSYTLPAKAVATFTWTPGSSTGGGGTGGISSTAWYQVVNANSGKCVDATGGGTANGTAVQQWTCGSGNHNQQWQFQPTDSGYYKVVTRNATTEAWNVTGGTGATGDGVPIQLWTYGGGSNEQWKPVQHADGSYSFTPRSNPAECLDVTNVSTADGARLQQWTCSGGPAQSFSLAAQN</sequence>
<comment type="similarity">
    <text evidence="1 4">Belongs to the glycosyl hydrolase 30 family.</text>
</comment>
<feature type="chain" id="PRO_5047224066" evidence="5">
    <location>
        <begin position="31"/>
        <end position="641"/>
    </location>
</feature>
<evidence type="ECO:0000256" key="3">
    <source>
        <dbReference type="ARBA" id="ARBA00022801"/>
    </source>
</evidence>
<dbReference type="PANTHER" id="PTHR11069">
    <property type="entry name" value="GLUCOSYLCERAMIDASE"/>
    <property type="match status" value="1"/>
</dbReference>
<dbReference type="InterPro" id="IPR013780">
    <property type="entry name" value="Glyco_hydro_b"/>
</dbReference>
<dbReference type="Gene3D" id="2.80.10.50">
    <property type="match status" value="3"/>
</dbReference>